<evidence type="ECO:0000313" key="2">
    <source>
        <dbReference type="Proteomes" id="UP000789860"/>
    </source>
</evidence>
<sequence length="1296" mass="149368">MSSKQMEIEITLEDVLGFLHQKQNQEIEGTKNFLEYGPSYLLACHKDNVPAHWFCSEEFVEITTELLHLFALDYTNEQIEEFKNVMVDQLYLNVFENTTAVNALFDVTIKTWDRCRVYNALQKLKQHLENPTSDILKLNSVTAILSEIMFNPSLLIDRLISSLYIDLILSIPQNHLKQMYKGFLPGMIILSVYENDDLRQLFWKIMQGFQLEGLVKLEDFDVYGYYDLLQSVIRYLKDWDDKSFHFQEYSFTKNLKIYWGGLRRILCNLDSSTIIFRLCHEPIGICDLVVTTIYNQDQLGSEFVEIIKCLQVLLRTIKAEFWNHTSLSSQGLLIKIFKSTTFRKAVDSHPEKCALLLEWVLALVESSISIVPILLKYLLYSFQKTSWPCELALESLDVALKVLKRHDLKIDSTLSSELKSVISNENKMFHRVLLKSQCLSFVNEMLSLNAVPYQMPALNNSTFSTPSILDSESSESSELFLRNKPQSTAFKPSNKRKPISMNMPSKRLSVKKGGTISKMRDKFVKERQNLASELKTSNQKSNTISDTQSPINLMEFNDVQPKPIQPSRQTKLINLSDVISHHRARQDNKQQDRVVQLQKIKEDMRRLRPNLKSLHKKVLTWNMNSTGDRPPNIINDKYKHIPDHFKKVEEYIDIFEPLLILELWQNFISAKEEIDDSDSYVITIDSSVSVDDFIEVECHSIDSGQLKSLSENDLIMIKPADNGKGSFSNFTKPINFLAIVKSISFNKLNVQCYFNDDPLNLRGQLRPQSSWTIKKVIRYGNFISDFFVLHLHILITFMINYSLTTTAREYAALMASPYFKFINLIMRPKHLTYLQCPRAQLERYTEIYRINESQAEAVWKVLNNKDNISLIQGPPGTGKTSTIVSIISELRSIPDVYRSQILTCAPSNAAVDEIEKRLQGGIYDSDGKLIKINVVRFGKFDSSTDEETSDPKIQGNKNEKSQQIIKKLQEADVICATLTGSGHDMLADFTFQAVIIDEAAQAIELTSLIPMKFNPIWCVLVGDSNQLPPTVLSKVATDYFYEQSLFSRIQRGVPDLVHMLKTQYRMHPEICQGPSKLFYGSQLQNAIGLEKLRTQVWHAKPIFTPYRFFDVLGTMGRDQNSFYNKEEANTAARLVSMLTKNFPEIDFKDRIGVITPYKRQLSEIKRLFAQKIPDDLYKKIEFNTVDGFQGKEKDIIVFSCVRAKRKNNIGFLKDIRRMNVALTRAKSSLFILGNRQTLEKDPHWKELIDDAVQRKLYTRCFKYLAVTFRDTIDISRENSDGYEVNNIVNEGNNYEG</sequence>
<dbReference type="EMBL" id="CAJVPM010000042">
    <property type="protein sequence ID" value="CAG8434926.1"/>
    <property type="molecule type" value="Genomic_DNA"/>
</dbReference>
<name>A0ACA9JU58_9GLOM</name>
<reference evidence="1" key="1">
    <citation type="submission" date="2021-06" db="EMBL/GenBank/DDBJ databases">
        <authorList>
            <person name="Kallberg Y."/>
            <person name="Tangrot J."/>
            <person name="Rosling A."/>
        </authorList>
    </citation>
    <scope>NUCLEOTIDE SEQUENCE</scope>
    <source>
        <strain evidence="1">AU212A</strain>
    </source>
</reference>
<organism evidence="1 2">
    <name type="scientific">Scutellospora calospora</name>
    <dbReference type="NCBI Taxonomy" id="85575"/>
    <lineage>
        <taxon>Eukaryota</taxon>
        <taxon>Fungi</taxon>
        <taxon>Fungi incertae sedis</taxon>
        <taxon>Mucoromycota</taxon>
        <taxon>Glomeromycotina</taxon>
        <taxon>Glomeromycetes</taxon>
        <taxon>Diversisporales</taxon>
        <taxon>Gigasporaceae</taxon>
        <taxon>Scutellospora</taxon>
    </lineage>
</organism>
<evidence type="ECO:0000313" key="1">
    <source>
        <dbReference type="EMBL" id="CAG8434926.1"/>
    </source>
</evidence>
<protein>
    <submittedName>
        <fullName evidence="1">8599_t:CDS:1</fullName>
    </submittedName>
</protein>
<proteinExistence type="predicted"/>
<gene>
    <name evidence="1" type="ORF">SCALOS_LOCUS135</name>
</gene>
<keyword evidence="2" id="KW-1185">Reference proteome</keyword>
<accession>A0ACA9JU58</accession>
<dbReference type="Proteomes" id="UP000789860">
    <property type="component" value="Unassembled WGS sequence"/>
</dbReference>
<comment type="caution">
    <text evidence="1">The sequence shown here is derived from an EMBL/GenBank/DDBJ whole genome shotgun (WGS) entry which is preliminary data.</text>
</comment>